<evidence type="ECO:0000313" key="1">
    <source>
        <dbReference type="EMBL" id="AIJ07014.1"/>
    </source>
</evidence>
<dbReference type="AlphaFoldDB" id="A0A076LMV2"/>
<sequence>MQSIEQHTHQGEEEMVDIKTTIKEMCKAFPGGQKAMATQLGMTYDAFRNRLDQKCASRFFTLAEIELMEDLSGTKLFAEYSSARVGNATFEVPAPEQIDNVELYDYAQRNAIASGELAKAQREAASDGVICADEFADLASLFMASVGCFAMHFYAHSVLYGAPVNNSWLFSMEGVTHRECRPCASVAHNSVWR</sequence>
<organism evidence="1 2">
    <name type="scientific">Edwardsiella anguillarum ET080813</name>
    <dbReference type="NCBI Taxonomy" id="667120"/>
    <lineage>
        <taxon>Bacteria</taxon>
        <taxon>Pseudomonadati</taxon>
        <taxon>Pseudomonadota</taxon>
        <taxon>Gammaproteobacteria</taxon>
        <taxon>Enterobacterales</taxon>
        <taxon>Hafniaceae</taxon>
        <taxon>Edwardsiella</taxon>
    </lineage>
</organism>
<protein>
    <submittedName>
        <fullName evidence="1">Uncharacterized protein</fullName>
    </submittedName>
</protein>
<dbReference type="EMBL" id="CP006664">
    <property type="protein sequence ID" value="AIJ07014.1"/>
    <property type="molecule type" value="Genomic_DNA"/>
</dbReference>
<dbReference type="InterPro" id="IPR048188">
    <property type="entry name" value="YmfL-like"/>
</dbReference>
<dbReference type="HOGENOM" id="CLU_104109_0_0_6"/>
<dbReference type="KEGG" id="ete:ETEE_0539"/>
<dbReference type="GO" id="GO:0003677">
    <property type="term" value="F:DNA binding"/>
    <property type="evidence" value="ECO:0007669"/>
    <property type="project" value="InterPro"/>
</dbReference>
<name>A0A076LMV2_9GAMM</name>
<dbReference type="InterPro" id="IPR009679">
    <property type="entry name" value="Phage_186_CII-like"/>
</dbReference>
<reference evidence="1 2" key="1">
    <citation type="journal article" date="2012" name="PLoS ONE">
        <title>Edwardsiella comparative phylogenomics reveal the new intra/inter-species taxonomic relationships, virulence evolution and niche adaptation mechanisms.</title>
        <authorList>
            <person name="Yang M."/>
            <person name="Lv Y."/>
            <person name="Xiao J."/>
            <person name="Wu H."/>
            <person name="Zheng H."/>
            <person name="Liu Q."/>
            <person name="Zhang Y."/>
            <person name="Wang Q."/>
        </authorList>
    </citation>
    <scope>NUCLEOTIDE SEQUENCE [LARGE SCALE GENOMIC DNA]</scope>
    <source>
        <strain evidence="2">080813</strain>
    </source>
</reference>
<dbReference type="NCBIfam" id="NF041471">
    <property type="entry name" value="phage_reg_YmfL"/>
    <property type="match status" value="1"/>
</dbReference>
<accession>A0A076LMV2</accession>
<dbReference type="Pfam" id="PF06892">
    <property type="entry name" value="Phage_CP76"/>
    <property type="match status" value="1"/>
</dbReference>
<proteinExistence type="predicted"/>
<gene>
    <name evidence="1" type="ORF">ETEE_0539</name>
</gene>
<evidence type="ECO:0000313" key="2">
    <source>
        <dbReference type="Proteomes" id="UP000028681"/>
    </source>
</evidence>
<dbReference type="Proteomes" id="UP000028681">
    <property type="component" value="Chromosome"/>
</dbReference>